<name>A0A1N7Q4J9_9BACT</name>
<accession>A0A1N7Q4J9</accession>
<evidence type="ECO:0000313" key="2">
    <source>
        <dbReference type="Proteomes" id="UP000186026"/>
    </source>
</evidence>
<keyword evidence="2" id="KW-1185">Reference proteome</keyword>
<organism evidence="1 2">
    <name type="scientific">Belliella pelovolcani</name>
    <dbReference type="NCBI Taxonomy" id="529505"/>
    <lineage>
        <taxon>Bacteria</taxon>
        <taxon>Pseudomonadati</taxon>
        <taxon>Bacteroidota</taxon>
        <taxon>Cytophagia</taxon>
        <taxon>Cytophagales</taxon>
        <taxon>Cyclobacteriaceae</taxon>
        <taxon>Belliella</taxon>
    </lineage>
</organism>
<evidence type="ECO:0000313" key="1">
    <source>
        <dbReference type="EMBL" id="SIT17792.1"/>
    </source>
</evidence>
<gene>
    <name evidence="1" type="ORF">SAMN05421761_1301</name>
</gene>
<dbReference type="EMBL" id="FTOP01000030">
    <property type="protein sequence ID" value="SIT17792.1"/>
    <property type="molecule type" value="Genomic_DNA"/>
</dbReference>
<proteinExistence type="predicted"/>
<dbReference type="Proteomes" id="UP000186026">
    <property type="component" value="Unassembled WGS sequence"/>
</dbReference>
<dbReference type="AlphaFoldDB" id="A0A1N7Q4J9"/>
<reference evidence="2" key="1">
    <citation type="submission" date="2017-01" db="EMBL/GenBank/DDBJ databases">
        <authorList>
            <person name="Varghese N."/>
            <person name="Submissions S."/>
        </authorList>
    </citation>
    <scope>NUCLEOTIDE SEQUENCE [LARGE SCALE GENOMIC DNA]</scope>
    <source>
        <strain evidence="2">DSM 46698</strain>
    </source>
</reference>
<dbReference type="STRING" id="529505.SAMN05421761_1301"/>
<sequence length="85" mass="9392">MICYSTIIGSASLSLQSATFETPVSLHLVNVIAPPKTAFVDSKLTSLRNNLAFILSNFLYPSDQPHLVKNGFYFGRYSSQFDGRS</sequence>
<protein>
    <submittedName>
        <fullName evidence="1">Uncharacterized protein</fullName>
    </submittedName>
</protein>